<dbReference type="PROSITE" id="PS51257">
    <property type="entry name" value="PROKAR_LIPOPROTEIN"/>
    <property type="match status" value="1"/>
</dbReference>
<accession>D7FPZ2</accession>
<evidence type="ECO:0000256" key="1">
    <source>
        <dbReference type="SAM" id="MobiDB-lite"/>
    </source>
</evidence>
<organism evidence="3 4">
    <name type="scientific">Ectocarpus siliculosus</name>
    <name type="common">Brown alga</name>
    <name type="synonym">Conferva siliculosa</name>
    <dbReference type="NCBI Taxonomy" id="2880"/>
    <lineage>
        <taxon>Eukaryota</taxon>
        <taxon>Sar</taxon>
        <taxon>Stramenopiles</taxon>
        <taxon>Ochrophyta</taxon>
        <taxon>PX clade</taxon>
        <taxon>Phaeophyceae</taxon>
        <taxon>Ectocarpales</taxon>
        <taxon>Ectocarpaceae</taxon>
        <taxon>Ectocarpus</taxon>
    </lineage>
</organism>
<dbReference type="EMBL" id="FN649727">
    <property type="protein sequence ID" value="CBJ48324.1"/>
    <property type="molecule type" value="Genomic_DNA"/>
</dbReference>
<feature type="signal peptide" evidence="2">
    <location>
        <begin position="1"/>
        <end position="21"/>
    </location>
</feature>
<dbReference type="EMBL" id="FN648375">
    <property type="protein sequence ID" value="CBJ48324.1"/>
    <property type="molecule type" value="Genomic_DNA"/>
</dbReference>
<evidence type="ECO:0000313" key="4">
    <source>
        <dbReference type="Proteomes" id="UP000002630"/>
    </source>
</evidence>
<gene>
    <name evidence="3" type="ORF">Esi_0002_0056</name>
</gene>
<protein>
    <submittedName>
        <fullName evidence="3">Uncharacterized protein</fullName>
    </submittedName>
</protein>
<keyword evidence="2" id="KW-0732">Signal</keyword>
<feature type="chain" id="PRO_5003095652" evidence="2">
    <location>
        <begin position="22"/>
        <end position="229"/>
    </location>
</feature>
<dbReference type="InParanoid" id="D7FPZ2"/>
<feature type="compositionally biased region" description="Basic and acidic residues" evidence="1">
    <location>
        <begin position="65"/>
        <end position="77"/>
    </location>
</feature>
<evidence type="ECO:0000313" key="3">
    <source>
        <dbReference type="EMBL" id="CBJ48324.1"/>
    </source>
</evidence>
<dbReference type="OrthoDB" id="439808at2759"/>
<dbReference type="Proteomes" id="UP000002630">
    <property type="component" value="Linkage Group LG02"/>
</dbReference>
<proteinExistence type="predicted"/>
<dbReference type="eggNOG" id="ENOG502S2CN">
    <property type="taxonomic scope" value="Eukaryota"/>
</dbReference>
<evidence type="ECO:0000256" key="2">
    <source>
        <dbReference type="SAM" id="SignalP"/>
    </source>
</evidence>
<keyword evidence="4" id="KW-1185">Reference proteome</keyword>
<dbReference type="AlphaFoldDB" id="D7FPZ2"/>
<reference evidence="3 4" key="1">
    <citation type="journal article" date="2010" name="Nature">
        <title>The Ectocarpus genome and the independent evolution of multicellularity in brown algae.</title>
        <authorList>
            <person name="Cock J.M."/>
            <person name="Sterck L."/>
            <person name="Rouze P."/>
            <person name="Scornet D."/>
            <person name="Allen A.E."/>
            <person name="Amoutzias G."/>
            <person name="Anthouard V."/>
            <person name="Artiguenave F."/>
            <person name="Aury J.M."/>
            <person name="Badger J.H."/>
            <person name="Beszteri B."/>
            <person name="Billiau K."/>
            <person name="Bonnet E."/>
            <person name="Bothwell J.H."/>
            <person name="Bowler C."/>
            <person name="Boyen C."/>
            <person name="Brownlee C."/>
            <person name="Carrano C.J."/>
            <person name="Charrier B."/>
            <person name="Cho G.Y."/>
            <person name="Coelho S.M."/>
            <person name="Collen J."/>
            <person name="Corre E."/>
            <person name="Da Silva C."/>
            <person name="Delage L."/>
            <person name="Delaroque N."/>
            <person name="Dittami S.M."/>
            <person name="Doulbeau S."/>
            <person name="Elias M."/>
            <person name="Farnham G."/>
            <person name="Gachon C.M."/>
            <person name="Gschloessl B."/>
            <person name="Heesch S."/>
            <person name="Jabbari K."/>
            <person name="Jubin C."/>
            <person name="Kawai H."/>
            <person name="Kimura K."/>
            <person name="Kloareg B."/>
            <person name="Kupper F.C."/>
            <person name="Lang D."/>
            <person name="Le Bail A."/>
            <person name="Leblanc C."/>
            <person name="Lerouge P."/>
            <person name="Lohr M."/>
            <person name="Lopez P.J."/>
            <person name="Martens C."/>
            <person name="Maumus F."/>
            <person name="Michel G."/>
            <person name="Miranda-Saavedra D."/>
            <person name="Morales J."/>
            <person name="Moreau H."/>
            <person name="Motomura T."/>
            <person name="Nagasato C."/>
            <person name="Napoli C.A."/>
            <person name="Nelson D.R."/>
            <person name="Nyvall-Collen P."/>
            <person name="Peters A.F."/>
            <person name="Pommier C."/>
            <person name="Potin P."/>
            <person name="Poulain J."/>
            <person name="Quesneville H."/>
            <person name="Read B."/>
            <person name="Rensing S.A."/>
            <person name="Ritter A."/>
            <person name="Rousvoal S."/>
            <person name="Samanta M."/>
            <person name="Samson G."/>
            <person name="Schroeder D.C."/>
            <person name="Segurens B."/>
            <person name="Strittmatter M."/>
            <person name="Tonon T."/>
            <person name="Tregear J.W."/>
            <person name="Valentin K."/>
            <person name="von Dassow P."/>
            <person name="Yamagishi T."/>
            <person name="Van de Peer Y."/>
            <person name="Wincker P."/>
        </authorList>
    </citation>
    <scope>NUCLEOTIDE SEQUENCE [LARGE SCALE GENOMIC DNA]</scope>
    <source>
        <strain evidence="4">Ec32 / CCAP1310/4</strain>
    </source>
</reference>
<name>D7FPZ2_ECTSI</name>
<feature type="compositionally biased region" description="Basic residues" evidence="1">
    <location>
        <begin position="53"/>
        <end position="64"/>
    </location>
</feature>
<feature type="region of interest" description="Disordered" evidence="1">
    <location>
        <begin position="53"/>
        <end position="91"/>
    </location>
</feature>
<sequence length="229" mass="24744">MGKACVFIMAVVGSCAMGVTSCFVIFTPGQSCPSVAASSPAVAVRATTCKRHHHHLQAKKKKSDRGRPSLDDVERLSRGQAAKKRGTGSRGVCHRLNESERKAYDLAKKQGYVVLRGTGYRRERKGSPLQNIFRQFCDAKAMPCTSVLTGQGPDAVDEVEIDFSPLRTSREVMDSLSEQADAVAAELEAPRVELELELAGGAEDAGETVYRCDSRKQAKDVAVALSSVR</sequence>